<dbReference type="InterPro" id="IPR050557">
    <property type="entry name" value="RTX_toxin/Mannuronan_C5-epim"/>
</dbReference>
<dbReference type="Gene3D" id="2.150.10.10">
    <property type="entry name" value="Serralysin-like metalloprotease, C-terminal"/>
    <property type="match status" value="1"/>
</dbReference>
<organism evidence="5 6">
    <name type="scientific">Streptomyces litchfieldiae</name>
    <dbReference type="NCBI Taxonomy" id="3075543"/>
    <lineage>
        <taxon>Bacteria</taxon>
        <taxon>Bacillati</taxon>
        <taxon>Actinomycetota</taxon>
        <taxon>Actinomycetes</taxon>
        <taxon>Kitasatosporales</taxon>
        <taxon>Streptomycetaceae</taxon>
        <taxon>Streptomyces</taxon>
    </lineage>
</organism>
<dbReference type="PROSITE" id="PS00330">
    <property type="entry name" value="HEMOLYSIN_CALCIUM"/>
    <property type="match status" value="1"/>
</dbReference>
<feature type="region of interest" description="Disordered" evidence="3">
    <location>
        <begin position="212"/>
        <end position="256"/>
    </location>
</feature>
<proteinExistence type="predicted"/>
<dbReference type="InterPro" id="IPR018511">
    <property type="entry name" value="Hemolysin-typ_Ca-bd_CS"/>
</dbReference>
<evidence type="ECO:0000256" key="1">
    <source>
        <dbReference type="ARBA" id="ARBA00004613"/>
    </source>
</evidence>
<comment type="caution">
    <text evidence="5">The sequence shown here is derived from an EMBL/GenBank/DDBJ whole genome shotgun (WGS) entry which is preliminary data.</text>
</comment>
<evidence type="ECO:0000313" key="6">
    <source>
        <dbReference type="Proteomes" id="UP001183246"/>
    </source>
</evidence>
<dbReference type="SUPFAM" id="SSF51120">
    <property type="entry name" value="beta-Roll"/>
    <property type="match status" value="1"/>
</dbReference>
<gene>
    <name evidence="5" type="ORF">RM590_13715</name>
</gene>
<keyword evidence="6" id="KW-1185">Reference proteome</keyword>
<name>A0ABU2MQ31_9ACTN</name>
<dbReference type="PANTHER" id="PTHR38340">
    <property type="entry name" value="S-LAYER PROTEIN"/>
    <property type="match status" value="1"/>
</dbReference>
<comment type="subcellular location">
    <subcellularLocation>
        <location evidence="1">Secreted</location>
    </subcellularLocation>
</comment>
<evidence type="ECO:0000256" key="4">
    <source>
        <dbReference type="SAM" id="SignalP"/>
    </source>
</evidence>
<feature type="chain" id="PRO_5045567345" evidence="4">
    <location>
        <begin position="36"/>
        <end position="256"/>
    </location>
</feature>
<accession>A0ABU2MQ31</accession>
<evidence type="ECO:0000313" key="5">
    <source>
        <dbReference type="EMBL" id="MDT0343660.1"/>
    </source>
</evidence>
<evidence type="ECO:0000256" key="2">
    <source>
        <dbReference type="ARBA" id="ARBA00022525"/>
    </source>
</evidence>
<dbReference type="RefSeq" id="WP_311704796.1">
    <property type="nucleotide sequence ID" value="NZ_JAVREL010000006.1"/>
</dbReference>
<feature type="signal peptide" evidence="4">
    <location>
        <begin position="1"/>
        <end position="35"/>
    </location>
</feature>
<keyword evidence="4" id="KW-0732">Signal</keyword>
<evidence type="ECO:0000256" key="3">
    <source>
        <dbReference type="SAM" id="MobiDB-lite"/>
    </source>
</evidence>
<dbReference type="InterPro" id="IPR011049">
    <property type="entry name" value="Serralysin-like_metalloprot_C"/>
</dbReference>
<dbReference type="PRINTS" id="PR00313">
    <property type="entry name" value="CABNDNGRPT"/>
</dbReference>
<dbReference type="Pfam" id="PF00353">
    <property type="entry name" value="HemolysinCabind"/>
    <property type="match status" value="3"/>
</dbReference>
<dbReference type="EMBL" id="JAVREL010000006">
    <property type="protein sequence ID" value="MDT0343660.1"/>
    <property type="molecule type" value="Genomic_DNA"/>
</dbReference>
<reference evidence="6" key="1">
    <citation type="submission" date="2023-07" db="EMBL/GenBank/DDBJ databases">
        <title>30 novel species of actinomycetes from the DSMZ collection.</title>
        <authorList>
            <person name="Nouioui I."/>
        </authorList>
    </citation>
    <scope>NUCLEOTIDE SEQUENCE [LARGE SCALE GENOMIC DNA]</scope>
    <source>
        <strain evidence="6">DSM 44938</strain>
    </source>
</reference>
<keyword evidence="2" id="KW-0964">Secreted</keyword>
<sequence length="256" mass="26187">MSEDAPMFPSRISPALSTTALTLLAIGSAITPASATGADADTTATITADWRGQSLIYRAGAGQANDLQIMDMPPSADVRRIAFNDEVPIRAGDNCTQPDPNDATRVVCELPANADLPGGIRVLLGDGDDQFFSDAPGVSTVHAGAGDDELHAHSARVVLGAGGDDMLMGGVVMDGGDGMDHLMGDYRDQYLWGGADNDHIEAFGGDDFVSAGSGDDHVDGGEGDDVLSGGRGDDMIVGGPGTDRVWGGPGADEITE</sequence>
<dbReference type="InterPro" id="IPR001343">
    <property type="entry name" value="Hemolysn_Ca-bd"/>
</dbReference>
<dbReference type="PANTHER" id="PTHR38340:SF1">
    <property type="entry name" value="S-LAYER PROTEIN"/>
    <property type="match status" value="1"/>
</dbReference>
<dbReference type="Proteomes" id="UP001183246">
    <property type="component" value="Unassembled WGS sequence"/>
</dbReference>
<protein>
    <submittedName>
        <fullName evidence="5">Calcium-binding protein</fullName>
    </submittedName>
</protein>